<feature type="compositionally biased region" description="Polar residues" evidence="1">
    <location>
        <begin position="61"/>
        <end position="72"/>
    </location>
</feature>
<dbReference type="KEGG" id="msq:BKP64_05680"/>
<gene>
    <name evidence="2" type="ORF">BKP64_05680</name>
</gene>
<dbReference type="AlphaFoldDB" id="A0A1D9GJF3"/>
<dbReference type="SUPFAM" id="SSF88697">
    <property type="entry name" value="PUA domain-like"/>
    <property type="match status" value="1"/>
</dbReference>
<accession>A0A1D9GJF3</accession>
<organism evidence="2 3">
    <name type="scientific">Marinobacter salinus</name>
    <dbReference type="NCBI Taxonomy" id="1874317"/>
    <lineage>
        <taxon>Bacteria</taxon>
        <taxon>Pseudomonadati</taxon>
        <taxon>Pseudomonadota</taxon>
        <taxon>Gammaproteobacteria</taxon>
        <taxon>Pseudomonadales</taxon>
        <taxon>Marinobacteraceae</taxon>
        <taxon>Marinobacter</taxon>
    </lineage>
</organism>
<proteinExistence type="predicted"/>
<reference evidence="2 3" key="1">
    <citation type="submission" date="2016-10" db="EMBL/GenBank/DDBJ databases">
        <title>Marinobacter salinus sp. nov., a moderately halophilic bacterium isolated from a tidal flat environment.</title>
        <authorList>
            <person name="Park S.-J."/>
        </authorList>
    </citation>
    <scope>NUCLEOTIDE SEQUENCE [LARGE SCALE GENOMIC DNA]</scope>
    <source>
        <strain evidence="2 3">Hb8</strain>
    </source>
</reference>
<evidence type="ECO:0000256" key="1">
    <source>
        <dbReference type="SAM" id="MobiDB-lite"/>
    </source>
</evidence>
<dbReference type="OrthoDB" id="9800901at2"/>
<dbReference type="Proteomes" id="UP000177445">
    <property type="component" value="Chromosome"/>
</dbReference>
<dbReference type="EMBL" id="CP017715">
    <property type="protein sequence ID" value="AOY87701.1"/>
    <property type="molecule type" value="Genomic_DNA"/>
</dbReference>
<sequence length="301" mass="33961">MEFALIIGSVIFLFLLIGGNKAPQKPRKSESDALRIKIVIEESGKKKPNRELVDQKPALFRTSQNNSPEHNTSAINRGLIIAEPWIGKILNGEKVWEMRGQRTKMRGPIALIKKGSKTIVGICHLDGVEGPFDNRELALHQSKHQVPSDIYESPDYKWRYAWVLSEIEPLAQPVPYKHASGSVIWVKLDEDAINRLAAASSSQISTPDYDAVDSCTESPDAEFVRMITVPYARDGSYFCRHQSSIGGRYFIESKHGSLEFTDYDEALDYMRNMSVARWCRPTDQSTCEIVSAVEWKALIED</sequence>
<feature type="region of interest" description="Disordered" evidence="1">
    <location>
        <begin position="47"/>
        <end position="72"/>
    </location>
</feature>
<dbReference type="Gene3D" id="2.30.130.30">
    <property type="entry name" value="Hypothetical protein"/>
    <property type="match status" value="1"/>
</dbReference>
<dbReference type="RefSeq" id="WP_070967126.1">
    <property type="nucleotide sequence ID" value="NZ_CP017715.1"/>
</dbReference>
<evidence type="ECO:0000313" key="2">
    <source>
        <dbReference type="EMBL" id="AOY87701.1"/>
    </source>
</evidence>
<keyword evidence="3" id="KW-1185">Reference proteome</keyword>
<evidence type="ECO:0000313" key="3">
    <source>
        <dbReference type="Proteomes" id="UP000177445"/>
    </source>
</evidence>
<protein>
    <submittedName>
        <fullName evidence="2">Uncharacterized protein</fullName>
    </submittedName>
</protein>
<dbReference type="STRING" id="1874317.BKP64_05680"/>
<dbReference type="InterPro" id="IPR015947">
    <property type="entry name" value="PUA-like_sf"/>
</dbReference>
<name>A0A1D9GJF3_9GAMM</name>